<dbReference type="eggNOG" id="COG0771">
    <property type="taxonomic scope" value="Bacteria"/>
</dbReference>
<dbReference type="AlphaFoldDB" id="A0A081C618"/>
<dbReference type="InterPro" id="IPR050061">
    <property type="entry name" value="MurCDEF_pg_biosynth"/>
</dbReference>
<dbReference type="STRING" id="1499967.U27_07010"/>
<feature type="domain" description="Mur ligase central" evidence="1">
    <location>
        <begin position="35"/>
        <end position="179"/>
    </location>
</feature>
<dbReference type="HOGENOM" id="CLU_041144_0_0_0"/>
<keyword evidence="3" id="KW-1185">Reference proteome</keyword>
<dbReference type="GO" id="GO:0045227">
    <property type="term" value="P:capsule polysaccharide biosynthetic process"/>
    <property type="evidence" value="ECO:0007669"/>
    <property type="project" value="InterPro"/>
</dbReference>
<dbReference type="SUPFAM" id="SSF53623">
    <property type="entry name" value="MurD-like peptide ligases, catalytic domain"/>
    <property type="match status" value="1"/>
</dbReference>
<evidence type="ECO:0000313" key="2">
    <source>
        <dbReference type="EMBL" id="GAK60023.1"/>
    </source>
</evidence>
<evidence type="ECO:0000313" key="3">
    <source>
        <dbReference type="Proteomes" id="UP000030661"/>
    </source>
</evidence>
<dbReference type="GO" id="GO:0005524">
    <property type="term" value="F:ATP binding"/>
    <property type="evidence" value="ECO:0007669"/>
    <property type="project" value="InterPro"/>
</dbReference>
<gene>
    <name evidence="2" type="ORF">U27_07010</name>
</gene>
<dbReference type="InterPro" id="IPR008337">
    <property type="entry name" value="Capsule_biosynth_CapB"/>
</dbReference>
<reference evidence="2" key="1">
    <citation type="journal article" date="2015" name="PeerJ">
        <title>First genomic representation of candidate bacterial phylum KSB3 points to enhanced environmental sensing as a trigger of wastewater bulking.</title>
        <authorList>
            <person name="Sekiguchi Y."/>
            <person name="Ohashi A."/>
            <person name="Parks D.H."/>
            <person name="Yamauchi T."/>
            <person name="Tyson G.W."/>
            <person name="Hugenholtz P."/>
        </authorList>
    </citation>
    <scope>NUCLEOTIDE SEQUENCE [LARGE SCALE GENOMIC DNA]</scope>
</reference>
<dbReference type="EMBL" id="DF820471">
    <property type="protein sequence ID" value="GAK60023.1"/>
    <property type="molecule type" value="Genomic_DNA"/>
</dbReference>
<dbReference type="InterPro" id="IPR013221">
    <property type="entry name" value="Mur_ligase_cen"/>
</dbReference>
<organism evidence="2">
    <name type="scientific">Vecturithrix granuli</name>
    <dbReference type="NCBI Taxonomy" id="1499967"/>
    <lineage>
        <taxon>Bacteria</taxon>
        <taxon>Candidatus Moduliflexota</taxon>
        <taxon>Candidatus Vecturitrichia</taxon>
        <taxon>Candidatus Vecturitrichales</taxon>
        <taxon>Candidatus Vecturitrichaceae</taxon>
        <taxon>Candidatus Vecturithrix</taxon>
    </lineage>
</organism>
<sequence>MIILLILATILLFLGILEYARHLRQLSAIPIRIHVNGTRGKSTTTRLIAGALREAGWRVLAKTTGSAPRIIFEDDHEQPVKRRGSPNIIEQKRIVRLAAKRKAKALVLECMAIHPETQWISEHRLVRSTIGVITNVRQDHSDLMGATAETVANVLSLTIPAKGLLVLTDTPFTELFCHIAARQQTSVHVVQPADISLETLNQFPYPTFQENVACTLKVCSLLGVSPEIALRGMQKAAPDLGAMHVYSLKYRASNIYLVNAFAANDPESTSMAWQRLQQSPVFTRIQHLPVIGVLNNRSDRGFRVRQLAEWVTQAEIPMEHLILTGDTNLWAKQYLQRQERTHPPIHVRRKFQPIAQFCDWIHQICQENLLLFGFGNMKGAGEQLVEYFETHGETVL</sequence>
<dbReference type="InterPro" id="IPR036565">
    <property type="entry name" value="Mur-like_cat_sf"/>
</dbReference>
<dbReference type="GO" id="GO:0016881">
    <property type="term" value="F:acid-amino acid ligase activity"/>
    <property type="evidence" value="ECO:0007669"/>
    <property type="project" value="InterPro"/>
</dbReference>
<dbReference type="PANTHER" id="PTHR43445:SF1">
    <property type="entry name" value="PGA SYNTHASE CAPB"/>
    <property type="match status" value="1"/>
</dbReference>
<dbReference type="PANTHER" id="PTHR43445">
    <property type="entry name" value="UDP-N-ACETYLMURAMATE--L-ALANINE LIGASE-RELATED"/>
    <property type="match status" value="1"/>
</dbReference>
<dbReference type="PRINTS" id="PR01758">
    <property type="entry name" value="CAPSULEPROTB"/>
</dbReference>
<dbReference type="GO" id="GO:0016020">
    <property type="term" value="C:membrane"/>
    <property type="evidence" value="ECO:0007669"/>
    <property type="project" value="InterPro"/>
</dbReference>
<protein>
    <submittedName>
        <fullName evidence="2">Capsule biosynthesis protein CapB</fullName>
    </submittedName>
</protein>
<name>A0A081C618_VECG1</name>
<accession>A0A081C618</accession>
<proteinExistence type="predicted"/>
<dbReference type="Proteomes" id="UP000030661">
    <property type="component" value="Unassembled WGS sequence"/>
</dbReference>
<dbReference type="Pfam" id="PF08245">
    <property type="entry name" value="Mur_ligase_M"/>
    <property type="match status" value="1"/>
</dbReference>
<evidence type="ECO:0000259" key="1">
    <source>
        <dbReference type="Pfam" id="PF08245"/>
    </source>
</evidence>
<dbReference type="Gene3D" id="3.40.1190.10">
    <property type="entry name" value="Mur-like, catalytic domain"/>
    <property type="match status" value="1"/>
</dbReference>
<dbReference type="NCBIfam" id="TIGR04012">
    <property type="entry name" value="poly_gGlu_PgsB"/>
    <property type="match status" value="1"/>
</dbReference>